<feature type="transmembrane region" description="Helical" evidence="2">
    <location>
        <begin position="129"/>
        <end position="149"/>
    </location>
</feature>
<dbReference type="EMBL" id="WUQX01000001">
    <property type="protein sequence ID" value="MXP77863.1"/>
    <property type="molecule type" value="Genomic_DNA"/>
</dbReference>
<dbReference type="PANTHER" id="PTHR40448">
    <property type="entry name" value="TWO-COMPONENT SENSOR HISTIDINE KINASE"/>
    <property type="match status" value="1"/>
</dbReference>
<dbReference type="InterPro" id="IPR036890">
    <property type="entry name" value="HATPase_C_sf"/>
</dbReference>
<keyword evidence="2" id="KW-0472">Membrane</keyword>
<dbReference type="InterPro" id="IPR032834">
    <property type="entry name" value="NatK-like_C"/>
</dbReference>
<feature type="transmembrane region" description="Helical" evidence="2">
    <location>
        <begin position="91"/>
        <end position="117"/>
    </location>
</feature>
<dbReference type="RefSeq" id="WP_159753587.1">
    <property type="nucleotide sequence ID" value="NZ_WUQX01000001.1"/>
</dbReference>
<evidence type="ECO:0000256" key="1">
    <source>
        <dbReference type="SAM" id="Coils"/>
    </source>
</evidence>
<proteinExistence type="predicted"/>
<evidence type="ECO:0000313" key="4">
    <source>
        <dbReference type="EMBL" id="MXP77863.1"/>
    </source>
</evidence>
<feature type="coiled-coil region" evidence="1">
    <location>
        <begin position="211"/>
        <end position="241"/>
    </location>
</feature>
<sequence>MEVIMKCLVLSLMTGISCNAFFGTLLSGKGWTEKLPLPAFAAGLLSTLSFGVGFMLISVSEAPGYLLQPLRVILILCVVIQIFYQAGIRMTILLTVFWCAIYWALNLLAVAMVYALPGHFEKSWGMSDWFCNILFLCLSLFFHQLCKGWSDRWEEKDLSRFAWLPVLSLIVTTLMSITVWYTNTLNKIGVMVVAVGYSVINVLIFYFIGSVMEKERKVREAQLMQDRLENQMEMIENIQEKDMRYRRLFHDYKNQLACIQGMLKEGQTDEALGYIEELNGSIRKGEDYVNTNHPVVNTVLNQKYLRGQEKGISLVMAVNDLSNLTMGREDIVTLLVNLLDNAIEACEKVDENKVIQFKMMLEEGQLTISVRNPVKEKALVKGKRIPTTKKEKGSHGLGMLNINGVIEKNNGISILECEDGWFYFSAVIPDVL</sequence>
<feature type="transmembrane region" description="Helical" evidence="2">
    <location>
        <begin position="65"/>
        <end position="84"/>
    </location>
</feature>
<dbReference type="GO" id="GO:0042802">
    <property type="term" value="F:identical protein binding"/>
    <property type="evidence" value="ECO:0007669"/>
    <property type="project" value="TreeGrafter"/>
</dbReference>
<protein>
    <submittedName>
        <fullName evidence="4">GHKL domain-containing protein</fullName>
    </submittedName>
</protein>
<gene>
    <name evidence="4" type="ORF">GN277_21670</name>
</gene>
<evidence type="ECO:0000256" key="2">
    <source>
        <dbReference type="SAM" id="Phobius"/>
    </source>
</evidence>
<evidence type="ECO:0000259" key="3">
    <source>
        <dbReference type="Pfam" id="PF14501"/>
    </source>
</evidence>
<dbReference type="PROSITE" id="PS51257">
    <property type="entry name" value="PROKAR_LIPOPROTEIN"/>
    <property type="match status" value="1"/>
</dbReference>
<feature type="transmembrane region" description="Helical" evidence="2">
    <location>
        <begin position="161"/>
        <end position="182"/>
    </location>
</feature>
<dbReference type="CDD" id="cd16935">
    <property type="entry name" value="HATPase_AgrC-ComD-like"/>
    <property type="match status" value="1"/>
</dbReference>
<evidence type="ECO:0000313" key="5">
    <source>
        <dbReference type="Proteomes" id="UP000460412"/>
    </source>
</evidence>
<keyword evidence="1" id="KW-0175">Coiled coil</keyword>
<feature type="transmembrane region" description="Helical" evidence="2">
    <location>
        <begin position="188"/>
        <end position="209"/>
    </location>
</feature>
<reference evidence="4 5" key="1">
    <citation type="submission" date="2019-12" db="EMBL/GenBank/DDBJ databases">
        <title>Sporaefaciens musculi gen. nov., sp. nov., a novel bacterium isolated from the caecum of an obese mouse.</title>
        <authorList>
            <person name="Rasmussen T.S."/>
            <person name="Streidl T."/>
            <person name="Hitch T.C.A."/>
            <person name="Wortmann E."/>
            <person name="Deptula P."/>
            <person name="Hansen M."/>
            <person name="Nielsen D.S."/>
            <person name="Clavel T."/>
            <person name="Vogensen F.K."/>
        </authorList>
    </citation>
    <scope>NUCLEOTIDE SEQUENCE [LARGE SCALE GENOMIC DNA]</scope>
    <source>
        <strain evidence="4 5">WCA-9-b2</strain>
    </source>
</reference>
<feature type="transmembrane region" description="Helical" evidence="2">
    <location>
        <begin position="6"/>
        <end position="27"/>
    </location>
</feature>
<comment type="caution">
    <text evidence="4">The sequence shown here is derived from an EMBL/GenBank/DDBJ whole genome shotgun (WGS) entry which is preliminary data.</text>
</comment>
<dbReference type="PANTHER" id="PTHR40448:SF1">
    <property type="entry name" value="TWO-COMPONENT SENSOR HISTIDINE KINASE"/>
    <property type="match status" value="1"/>
</dbReference>
<organism evidence="4 5">
    <name type="scientific">Sporofaciens musculi</name>
    <dbReference type="NCBI Taxonomy" id="2681861"/>
    <lineage>
        <taxon>Bacteria</taxon>
        <taxon>Bacillati</taxon>
        <taxon>Bacillota</taxon>
        <taxon>Clostridia</taxon>
        <taxon>Lachnospirales</taxon>
        <taxon>Lachnospiraceae</taxon>
        <taxon>Sporofaciens</taxon>
    </lineage>
</organism>
<feature type="domain" description="Sensor histidine kinase NatK-like C-terminal" evidence="3">
    <location>
        <begin position="330"/>
        <end position="429"/>
    </location>
</feature>
<keyword evidence="2" id="KW-1133">Transmembrane helix</keyword>
<dbReference type="Pfam" id="PF14501">
    <property type="entry name" value="HATPase_c_5"/>
    <property type="match status" value="1"/>
</dbReference>
<dbReference type="Proteomes" id="UP000460412">
    <property type="component" value="Unassembled WGS sequence"/>
</dbReference>
<dbReference type="SUPFAM" id="SSF55874">
    <property type="entry name" value="ATPase domain of HSP90 chaperone/DNA topoisomerase II/histidine kinase"/>
    <property type="match status" value="1"/>
</dbReference>
<accession>A0A7X3SKP9</accession>
<keyword evidence="5" id="KW-1185">Reference proteome</keyword>
<name>A0A7X3SKP9_9FIRM</name>
<dbReference type="AlphaFoldDB" id="A0A7X3SKP9"/>
<dbReference type="Gene3D" id="3.30.565.10">
    <property type="entry name" value="Histidine kinase-like ATPase, C-terminal domain"/>
    <property type="match status" value="1"/>
</dbReference>
<feature type="transmembrane region" description="Helical" evidence="2">
    <location>
        <begin position="39"/>
        <end position="59"/>
    </location>
</feature>
<keyword evidence="2" id="KW-0812">Transmembrane</keyword>